<keyword evidence="2" id="KW-1185">Reference proteome</keyword>
<name>A0AAV4NA54_CAEEX</name>
<evidence type="ECO:0000313" key="1">
    <source>
        <dbReference type="EMBL" id="GIX80397.1"/>
    </source>
</evidence>
<proteinExistence type="predicted"/>
<organism evidence="1 2">
    <name type="scientific">Caerostris extrusa</name>
    <name type="common">Bark spider</name>
    <name type="synonym">Caerostris bankana</name>
    <dbReference type="NCBI Taxonomy" id="172846"/>
    <lineage>
        <taxon>Eukaryota</taxon>
        <taxon>Metazoa</taxon>
        <taxon>Ecdysozoa</taxon>
        <taxon>Arthropoda</taxon>
        <taxon>Chelicerata</taxon>
        <taxon>Arachnida</taxon>
        <taxon>Araneae</taxon>
        <taxon>Araneomorphae</taxon>
        <taxon>Entelegynae</taxon>
        <taxon>Araneoidea</taxon>
        <taxon>Araneidae</taxon>
        <taxon>Caerostris</taxon>
    </lineage>
</organism>
<gene>
    <name evidence="1" type="ORF">CEXT_73461</name>
</gene>
<dbReference type="EMBL" id="BPLR01003026">
    <property type="protein sequence ID" value="GIX80397.1"/>
    <property type="molecule type" value="Genomic_DNA"/>
</dbReference>
<dbReference type="AlphaFoldDB" id="A0AAV4NA54"/>
<reference evidence="1 2" key="1">
    <citation type="submission" date="2021-06" db="EMBL/GenBank/DDBJ databases">
        <title>Caerostris extrusa draft genome.</title>
        <authorList>
            <person name="Kono N."/>
            <person name="Arakawa K."/>
        </authorList>
    </citation>
    <scope>NUCLEOTIDE SEQUENCE [LARGE SCALE GENOMIC DNA]</scope>
</reference>
<evidence type="ECO:0000313" key="2">
    <source>
        <dbReference type="Proteomes" id="UP001054945"/>
    </source>
</evidence>
<sequence>MWMEKHVCRKINVVEWCSKFNVEGNTFLESIVQAAAIVNSSWCRHWGTSWSKASRPCSGVILRLKKLKDSRLQEYCKKRRSDYEVQLR</sequence>
<protein>
    <submittedName>
        <fullName evidence="1">Uncharacterized protein</fullName>
    </submittedName>
</protein>
<comment type="caution">
    <text evidence="1">The sequence shown here is derived from an EMBL/GenBank/DDBJ whole genome shotgun (WGS) entry which is preliminary data.</text>
</comment>
<dbReference type="Proteomes" id="UP001054945">
    <property type="component" value="Unassembled WGS sequence"/>
</dbReference>
<accession>A0AAV4NA54</accession>